<comment type="caution">
    <text evidence="2">The sequence shown here is derived from an EMBL/GenBank/DDBJ whole genome shotgun (WGS) entry which is preliminary data.</text>
</comment>
<feature type="region of interest" description="Disordered" evidence="1">
    <location>
        <begin position="1"/>
        <end position="41"/>
    </location>
</feature>
<proteinExistence type="predicted"/>
<name>A0A8J4QG47_9ROSI</name>
<organism evidence="2 3">
    <name type="scientific">Castanea mollissima</name>
    <name type="common">Chinese chestnut</name>
    <dbReference type="NCBI Taxonomy" id="60419"/>
    <lineage>
        <taxon>Eukaryota</taxon>
        <taxon>Viridiplantae</taxon>
        <taxon>Streptophyta</taxon>
        <taxon>Embryophyta</taxon>
        <taxon>Tracheophyta</taxon>
        <taxon>Spermatophyta</taxon>
        <taxon>Magnoliopsida</taxon>
        <taxon>eudicotyledons</taxon>
        <taxon>Gunneridae</taxon>
        <taxon>Pentapetalae</taxon>
        <taxon>rosids</taxon>
        <taxon>fabids</taxon>
        <taxon>Fagales</taxon>
        <taxon>Fagaceae</taxon>
        <taxon>Castanea</taxon>
    </lineage>
</organism>
<dbReference type="Proteomes" id="UP000737018">
    <property type="component" value="Unassembled WGS sequence"/>
</dbReference>
<feature type="compositionally biased region" description="Basic residues" evidence="1">
    <location>
        <begin position="1"/>
        <end position="25"/>
    </location>
</feature>
<feature type="compositionally biased region" description="Basic and acidic residues" evidence="1">
    <location>
        <begin position="151"/>
        <end position="161"/>
    </location>
</feature>
<sequence>MGSFGHRTRRQSRRNRIQHALRRSGARSPPGPECAHSTFGRLPFKHETVQVHQASGERVGARGGTRFKREAGLKPPRAHDTVMEGKLKGQGQTATTYHPSPPPDTQELRVVPVPWGRKLHTCATQATPEVRTSYPDVPQGSSAALNYPNNKEVEWKQENIRKGPPGLVTE</sequence>
<feature type="compositionally biased region" description="Polar residues" evidence="1">
    <location>
        <begin position="139"/>
        <end position="149"/>
    </location>
</feature>
<feature type="region of interest" description="Disordered" evidence="1">
    <location>
        <begin position="53"/>
        <end position="108"/>
    </location>
</feature>
<dbReference type="EMBL" id="JRKL02008578">
    <property type="protein sequence ID" value="KAF3946809.1"/>
    <property type="molecule type" value="Genomic_DNA"/>
</dbReference>
<evidence type="ECO:0000313" key="2">
    <source>
        <dbReference type="EMBL" id="KAF3946809.1"/>
    </source>
</evidence>
<reference evidence="2" key="1">
    <citation type="submission" date="2020-03" db="EMBL/GenBank/DDBJ databases">
        <title>Castanea mollissima Vanexum genome sequencing.</title>
        <authorList>
            <person name="Staton M."/>
        </authorList>
    </citation>
    <scope>NUCLEOTIDE SEQUENCE</scope>
    <source>
        <tissue evidence="2">Leaf</tissue>
    </source>
</reference>
<feature type="compositionally biased region" description="Basic and acidic residues" evidence="1">
    <location>
        <begin position="67"/>
        <end position="87"/>
    </location>
</feature>
<dbReference type="AlphaFoldDB" id="A0A8J4QG47"/>
<feature type="region of interest" description="Disordered" evidence="1">
    <location>
        <begin position="130"/>
        <end position="170"/>
    </location>
</feature>
<keyword evidence="3" id="KW-1185">Reference proteome</keyword>
<evidence type="ECO:0000313" key="3">
    <source>
        <dbReference type="Proteomes" id="UP000737018"/>
    </source>
</evidence>
<accession>A0A8J4QG47</accession>
<evidence type="ECO:0000256" key="1">
    <source>
        <dbReference type="SAM" id="MobiDB-lite"/>
    </source>
</evidence>
<gene>
    <name evidence="2" type="ORF">CMV_026965</name>
</gene>
<protein>
    <submittedName>
        <fullName evidence="2">Uncharacterized protein</fullName>
    </submittedName>
</protein>